<sequence>MDPVIVVGAGPVGLALALALARHEVPTVVLDEGAGVCPEGPRSVVLGTDTTALLGRLGYLRAASDAARWDAFTVWRRRSEVLRLPLDEDPVLHLPQHRLQRGLRDAVTATPLIQLVPLSRVTELEQDRDGVSVRTDHAKDGTRTWWRGSHLVGCDGARSTVRKLLKVRFPGRPAVDRHAVATVRVELPFGGEARVHREPPWRGDREASARPLPDGLWRLDWRLPPGRPAPTTPVDPHATWPGVVTGDTLLARVKSTLTGWCGELPAYDLLAAADHTAQQRLAARFRVGRCFLAGDAAHLHGALGMQNLVDGLRDTDNLSWRLALAWHLHAGGPQPGGSLLDGYEAERRGAVGARLRAVDQSMPLLRPLRGWQHTRRSLLTGSFRKHAPLLADGQLGTGRFGGAPAYPAAPSGVPGRVPVQRGAGRGTALTETLPATAPGVLVPDVPVVTTDGSADSLRARLGAGFLLLLVAPGTAVWSSQHWLGAGLMPRLAEVAAALPVPAEVLVTEAYPGADPHTVLLIRPDGHLVGTTQGCHAEDLQDLADRARGGPSPLADAEPAG</sequence>
<dbReference type="GO" id="GO:0004497">
    <property type="term" value="F:monooxygenase activity"/>
    <property type="evidence" value="ECO:0007669"/>
    <property type="project" value="UniProtKB-KW"/>
</dbReference>
<proteinExistence type="predicted"/>
<dbReference type="Pfam" id="PF01494">
    <property type="entry name" value="FAD_binding_3"/>
    <property type="match status" value="1"/>
</dbReference>
<name>A0ABP5LID3_9ACTN</name>
<dbReference type="SUPFAM" id="SSF51905">
    <property type="entry name" value="FAD/NAD(P)-binding domain"/>
    <property type="match status" value="1"/>
</dbReference>
<dbReference type="Gene3D" id="3.50.50.60">
    <property type="entry name" value="FAD/NAD(P)-binding domain"/>
    <property type="match status" value="1"/>
</dbReference>
<dbReference type="PANTHER" id="PTHR43004:SF19">
    <property type="entry name" value="BINDING MONOOXYGENASE, PUTATIVE (JCVI)-RELATED"/>
    <property type="match status" value="1"/>
</dbReference>
<evidence type="ECO:0000313" key="5">
    <source>
        <dbReference type="EMBL" id="GAA2147856.1"/>
    </source>
</evidence>
<evidence type="ECO:0000256" key="3">
    <source>
        <dbReference type="ARBA" id="ARBA00022827"/>
    </source>
</evidence>
<evidence type="ECO:0000313" key="6">
    <source>
        <dbReference type="Proteomes" id="UP001422759"/>
    </source>
</evidence>
<evidence type="ECO:0000256" key="1">
    <source>
        <dbReference type="ARBA" id="ARBA00001974"/>
    </source>
</evidence>
<keyword evidence="3" id="KW-0274">FAD</keyword>
<keyword evidence="2" id="KW-0285">Flavoprotein</keyword>
<keyword evidence="6" id="KW-1185">Reference proteome</keyword>
<keyword evidence="5" id="KW-0560">Oxidoreductase</keyword>
<dbReference type="Gene3D" id="3.40.30.120">
    <property type="match status" value="1"/>
</dbReference>
<dbReference type="InterPro" id="IPR036188">
    <property type="entry name" value="FAD/NAD-bd_sf"/>
</dbReference>
<keyword evidence="5" id="KW-0503">Monooxygenase</keyword>
<dbReference type="Proteomes" id="UP001422759">
    <property type="component" value="Unassembled WGS sequence"/>
</dbReference>
<gene>
    <name evidence="5" type="ORF">GCM10009760_39190</name>
</gene>
<evidence type="ECO:0000256" key="2">
    <source>
        <dbReference type="ARBA" id="ARBA00022630"/>
    </source>
</evidence>
<dbReference type="RefSeq" id="WP_344466755.1">
    <property type="nucleotide sequence ID" value="NZ_BAAANT010000022.1"/>
</dbReference>
<dbReference type="PRINTS" id="PR00420">
    <property type="entry name" value="RNGMNOXGNASE"/>
</dbReference>
<comment type="cofactor">
    <cofactor evidence="1">
        <name>FAD</name>
        <dbReference type="ChEBI" id="CHEBI:57692"/>
    </cofactor>
</comment>
<dbReference type="EMBL" id="BAAANT010000022">
    <property type="protein sequence ID" value="GAA2147856.1"/>
    <property type="molecule type" value="Genomic_DNA"/>
</dbReference>
<dbReference type="InterPro" id="IPR002938">
    <property type="entry name" value="FAD-bd"/>
</dbReference>
<dbReference type="InterPro" id="IPR050641">
    <property type="entry name" value="RIFMO-like"/>
</dbReference>
<comment type="caution">
    <text evidence="5">The sequence shown here is derived from an EMBL/GenBank/DDBJ whole genome shotgun (WGS) entry which is preliminary data.</text>
</comment>
<evidence type="ECO:0000259" key="4">
    <source>
        <dbReference type="Pfam" id="PF01494"/>
    </source>
</evidence>
<dbReference type="Gene3D" id="3.30.70.2450">
    <property type="match status" value="1"/>
</dbReference>
<reference evidence="6" key="1">
    <citation type="journal article" date="2019" name="Int. J. Syst. Evol. Microbiol.">
        <title>The Global Catalogue of Microorganisms (GCM) 10K type strain sequencing project: providing services to taxonomists for standard genome sequencing and annotation.</title>
        <authorList>
            <consortium name="The Broad Institute Genomics Platform"/>
            <consortium name="The Broad Institute Genome Sequencing Center for Infectious Disease"/>
            <person name="Wu L."/>
            <person name="Ma J."/>
        </authorList>
    </citation>
    <scope>NUCLEOTIDE SEQUENCE [LARGE SCALE GENOMIC DNA]</scope>
    <source>
        <strain evidence="6">JCM 14560</strain>
    </source>
</reference>
<protein>
    <submittedName>
        <fullName evidence="5">FAD-dependent monooxygenase</fullName>
    </submittedName>
</protein>
<organism evidence="5 6">
    <name type="scientific">Kitasatospora kazusensis</name>
    <dbReference type="NCBI Taxonomy" id="407974"/>
    <lineage>
        <taxon>Bacteria</taxon>
        <taxon>Bacillati</taxon>
        <taxon>Actinomycetota</taxon>
        <taxon>Actinomycetes</taxon>
        <taxon>Kitasatosporales</taxon>
        <taxon>Streptomycetaceae</taxon>
        <taxon>Kitasatospora</taxon>
    </lineage>
</organism>
<accession>A0ABP5LID3</accession>
<dbReference type="PANTHER" id="PTHR43004">
    <property type="entry name" value="TRK SYSTEM POTASSIUM UPTAKE PROTEIN"/>
    <property type="match status" value="1"/>
</dbReference>
<feature type="domain" description="FAD-binding" evidence="4">
    <location>
        <begin position="3"/>
        <end position="351"/>
    </location>
</feature>